<comment type="subcellular location">
    <subcellularLocation>
        <location evidence="7">Cell inner membrane</location>
        <topology evidence="7">Multi-pass membrane protein</topology>
    </subcellularLocation>
    <subcellularLocation>
        <location evidence="1">Cell membrane</location>
        <topology evidence="1">Multi-pass membrane protein</topology>
    </subcellularLocation>
</comment>
<evidence type="ECO:0000256" key="2">
    <source>
        <dbReference type="ARBA" id="ARBA00008017"/>
    </source>
</evidence>
<dbReference type="GO" id="GO:0005886">
    <property type="term" value="C:plasma membrane"/>
    <property type="evidence" value="ECO:0007669"/>
    <property type="project" value="UniProtKB-SubCell"/>
</dbReference>
<comment type="subunit">
    <text evidence="7">Homoheptamer.</text>
</comment>
<dbReference type="RefSeq" id="WP_233354197.1">
    <property type="nucleotide sequence ID" value="NZ_BMZH01000023.1"/>
</dbReference>
<evidence type="ECO:0000256" key="1">
    <source>
        <dbReference type="ARBA" id="ARBA00004651"/>
    </source>
</evidence>
<feature type="compositionally biased region" description="Basic and acidic residues" evidence="8">
    <location>
        <begin position="357"/>
        <end position="371"/>
    </location>
</feature>
<proteinExistence type="inferred from homology"/>
<keyword evidence="6 7" id="KW-0472">Membrane</keyword>
<dbReference type="SUPFAM" id="SSF50182">
    <property type="entry name" value="Sm-like ribonucleoproteins"/>
    <property type="match status" value="1"/>
</dbReference>
<dbReference type="PANTHER" id="PTHR30221:SF1">
    <property type="entry name" value="SMALL-CONDUCTANCE MECHANOSENSITIVE CHANNEL"/>
    <property type="match status" value="1"/>
</dbReference>
<evidence type="ECO:0000313" key="12">
    <source>
        <dbReference type="Proteomes" id="UP000634004"/>
    </source>
</evidence>
<name>A0A8J3CUQ7_9PROT</name>
<protein>
    <recommendedName>
        <fullName evidence="7">Small-conductance mechanosensitive channel</fullName>
    </recommendedName>
</protein>
<dbReference type="InterPro" id="IPR008910">
    <property type="entry name" value="MSC_TM_helix"/>
</dbReference>
<feature type="region of interest" description="Disordered" evidence="8">
    <location>
        <begin position="352"/>
        <end position="397"/>
    </location>
</feature>
<reference evidence="11" key="1">
    <citation type="journal article" date="2014" name="Int. J. Syst. Evol. Microbiol.">
        <title>Complete genome sequence of Corynebacterium casei LMG S-19264T (=DSM 44701T), isolated from a smear-ripened cheese.</title>
        <authorList>
            <consortium name="US DOE Joint Genome Institute (JGI-PGF)"/>
            <person name="Walter F."/>
            <person name="Albersmeier A."/>
            <person name="Kalinowski J."/>
            <person name="Ruckert C."/>
        </authorList>
    </citation>
    <scope>NUCLEOTIDE SEQUENCE</scope>
    <source>
        <strain evidence="11">KCTC 32513</strain>
    </source>
</reference>
<dbReference type="PANTHER" id="PTHR30221">
    <property type="entry name" value="SMALL-CONDUCTANCE MECHANOSENSITIVE CHANNEL"/>
    <property type="match status" value="1"/>
</dbReference>
<dbReference type="InterPro" id="IPR023408">
    <property type="entry name" value="MscS_beta-dom_sf"/>
</dbReference>
<evidence type="ECO:0000259" key="10">
    <source>
        <dbReference type="Pfam" id="PF21082"/>
    </source>
</evidence>
<dbReference type="AlphaFoldDB" id="A0A8J3CUQ7"/>
<evidence type="ECO:0000256" key="7">
    <source>
        <dbReference type="RuleBase" id="RU369025"/>
    </source>
</evidence>
<dbReference type="Gene3D" id="1.10.287.1260">
    <property type="match status" value="1"/>
</dbReference>
<keyword evidence="7" id="KW-0813">Transport</keyword>
<dbReference type="InterPro" id="IPR006685">
    <property type="entry name" value="MscS_channel_2nd"/>
</dbReference>
<dbReference type="Gene3D" id="3.30.70.100">
    <property type="match status" value="1"/>
</dbReference>
<dbReference type="Proteomes" id="UP000634004">
    <property type="component" value="Unassembled WGS sequence"/>
</dbReference>
<dbReference type="InterPro" id="IPR010920">
    <property type="entry name" value="LSM_dom_sf"/>
</dbReference>
<reference evidence="11" key="2">
    <citation type="submission" date="2020-09" db="EMBL/GenBank/DDBJ databases">
        <authorList>
            <person name="Sun Q."/>
            <person name="Kim S."/>
        </authorList>
    </citation>
    <scope>NUCLEOTIDE SEQUENCE</scope>
    <source>
        <strain evidence="11">KCTC 32513</strain>
    </source>
</reference>
<gene>
    <name evidence="11" type="ORF">GCM10009069_29350</name>
</gene>
<dbReference type="InterPro" id="IPR011066">
    <property type="entry name" value="MscS_channel_C_sf"/>
</dbReference>
<accession>A0A8J3CUQ7</accession>
<comment type="caution">
    <text evidence="7">Lacks conserved residue(s) required for the propagation of feature annotation.</text>
</comment>
<feature type="domain" description="Mechanosensitive ion channel MscS C-terminal" evidence="10">
    <location>
        <begin position="253"/>
        <end position="335"/>
    </location>
</feature>
<dbReference type="GO" id="GO:0008381">
    <property type="term" value="F:mechanosensitive monoatomic ion channel activity"/>
    <property type="evidence" value="ECO:0007669"/>
    <property type="project" value="InterPro"/>
</dbReference>
<comment type="caution">
    <text evidence="11">The sequence shown here is derived from an EMBL/GenBank/DDBJ whole genome shotgun (WGS) entry which is preliminary data.</text>
</comment>
<dbReference type="Gene3D" id="2.30.30.60">
    <property type="match status" value="1"/>
</dbReference>
<dbReference type="EMBL" id="BMZH01000023">
    <property type="protein sequence ID" value="GHB04940.1"/>
    <property type="molecule type" value="Genomic_DNA"/>
</dbReference>
<evidence type="ECO:0000256" key="6">
    <source>
        <dbReference type="ARBA" id="ARBA00023136"/>
    </source>
</evidence>
<keyword evidence="3" id="KW-1003">Cell membrane</keyword>
<organism evidence="11 12">
    <name type="scientific">Algimonas arctica</name>
    <dbReference type="NCBI Taxonomy" id="1479486"/>
    <lineage>
        <taxon>Bacteria</taxon>
        <taxon>Pseudomonadati</taxon>
        <taxon>Pseudomonadota</taxon>
        <taxon>Alphaproteobacteria</taxon>
        <taxon>Maricaulales</taxon>
        <taxon>Robiginitomaculaceae</taxon>
        <taxon>Algimonas</taxon>
    </lineage>
</organism>
<dbReference type="SUPFAM" id="SSF82689">
    <property type="entry name" value="Mechanosensitive channel protein MscS (YggB), C-terminal domain"/>
    <property type="match status" value="1"/>
</dbReference>
<dbReference type="InterPro" id="IPR011014">
    <property type="entry name" value="MscS_channel_TM-2"/>
</dbReference>
<comment type="similarity">
    <text evidence="2 7">Belongs to the MscS (TC 1.A.23) family.</text>
</comment>
<evidence type="ECO:0000256" key="4">
    <source>
        <dbReference type="ARBA" id="ARBA00022692"/>
    </source>
</evidence>
<dbReference type="Pfam" id="PF05552">
    <property type="entry name" value="MS_channel_1st_1"/>
    <property type="match status" value="1"/>
</dbReference>
<sequence length="397" mass="44687">MSQNPIHYFKTFVPMSWAIVQAYDLNRFLKVAIEWNERADWTLYDTLPTMIERSLPMQDNSAINDTPGEIDLNPGMFLQKVDSWLDGFVRLFPNFLIAILLFVFAYFAAKYVGSLIQKQAKKRDRRDLGSMLGGIVRWSIVLLAGLFALTLVAPSLNPGDLIAGLGVSSVAIGFAFKDILQNWLAGLLILLRQPFEVGDQIEASGYEGTVERIETRSTIIKTYDGQRAVIPNSEIYTDAVLVKTAHKKRRSQYDIGIGYGDDLRGSMAILQNMLIEIGDVEQDPAPEVLVWDMAASWVTLRLRWWTDSHRADVVQVRSKVMIGIKDTLDNAGVDMPYETVVNLFHDQTEEFDGIPSKQREGWTARPDEKTRARWQVTEGDENGEPLEVGDKPKQGGA</sequence>
<feature type="compositionally biased region" description="Basic and acidic residues" evidence="8">
    <location>
        <begin position="388"/>
        <end position="397"/>
    </location>
</feature>
<feature type="transmembrane region" description="Helical" evidence="7">
    <location>
        <begin position="134"/>
        <end position="155"/>
    </location>
</feature>
<feature type="domain" description="Mechanosensitive ion channel MscS" evidence="9">
    <location>
        <begin position="178"/>
        <end position="240"/>
    </location>
</feature>
<dbReference type="InterPro" id="IPR049278">
    <property type="entry name" value="MS_channel_C"/>
</dbReference>
<keyword evidence="7" id="KW-0406">Ion transport</keyword>
<keyword evidence="12" id="KW-1185">Reference proteome</keyword>
<evidence type="ECO:0000256" key="8">
    <source>
        <dbReference type="SAM" id="MobiDB-lite"/>
    </source>
</evidence>
<dbReference type="InterPro" id="IPR045275">
    <property type="entry name" value="MscS_archaea/bacteria_type"/>
</dbReference>
<keyword evidence="4 7" id="KW-0812">Transmembrane</keyword>
<keyword evidence="7" id="KW-0997">Cell inner membrane</keyword>
<evidence type="ECO:0000256" key="3">
    <source>
        <dbReference type="ARBA" id="ARBA00022475"/>
    </source>
</evidence>
<keyword evidence="5 7" id="KW-1133">Transmembrane helix</keyword>
<feature type="transmembrane region" description="Helical" evidence="7">
    <location>
        <begin position="91"/>
        <end position="113"/>
    </location>
</feature>
<evidence type="ECO:0000313" key="11">
    <source>
        <dbReference type="EMBL" id="GHB04940.1"/>
    </source>
</evidence>
<dbReference type="Pfam" id="PF00924">
    <property type="entry name" value="MS_channel_2nd"/>
    <property type="match status" value="1"/>
</dbReference>
<comment type="function">
    <text evidence="7">Mechanosensitive channel that participates in the regulation of osmotic pressure changes within the cell, opening in response to stretch forces in the membrane lipid bilayer, without the need for other proteins. Contributes to normal resistance to hypoosmotic shock. Forms an ion channel of 1.0 nanosiemens conductance with a slight preference for anions.</text>
</comment>
<dbReference type="Pfam" id="PF21082">
    <property type="entry name" value="MS_channel_3rd"/>
    <property type="match status" value="1"/>
</dbReference>
<evidence type="ECO:0000256" key="5">
    <source>
        <dbReference type="ARBA" id="ARBA00022989"/>
    </source>
</evidence>
<keyword evidence="7" id="KW-0407">Ion channel</keyword>
<dbReference type="SUPFAM" id="SSF82861">
    <property type="entry name" value="Mechanosensitive channel protein MscS (YggB), transmembrane region"/>
    <property type="match status" value="1"/>
</dbReference>
<evidence type="ECO:0000259" key="9">
    <source>
        <dbReference type="Pfam" id="PF00924"/>
    </source>
</evidence>